<reference evidence="1 2" key="1">
    <citation type="journal article" date="2019" name="Commun. Biol.">
        <title>The bagworm genome reveals a unique fibroin gene that provides high tensile strength.</title>
        <authorList>
            <person name="Kono N."/>
            <person name="Nakamura H."/>
            <person name="Ohtoshi R."/>
            <person name="Tomita M."/>
            <person name="Numata K."/>
            <person name="Arakawa K."/>
        </authorList>
    </citation>
    <scope>NUCLEOTIDE SEQUENCE [LARGE SCALE GENOMIC DNA]</scope>
</reference>
<dbReference type="EMBL" id="BGZK01000757">
    <property type="protein sequence ID" value="GBP59267.1"/>
    <property type="molecule type" value="Genomic_DNA"/>
</dbReference>
<name>A0A4C1XAH9_EUMVA</name>
<protein>
    <submittedName>
        <fullName evidence="1">Uncharacterized protein</fullName>
    </submittedName>
</protein>
<gene>
    <name evidence="1" type="ORF">EVAR_103223_1</name>
</gene>
<dbReference type="OrthoDB" id="193499at2759"/>
<proteinExistence type="predicted"/>
<evidence type="ECO:0000313" key="2">
    <source>
        <dbReference type="Proteomes" id="UP000299102"/>
    </source>
</evidence>
<sequence length="133" mass="14956">MKMHFYRSRVTEVTAENEADAGTTARVMFALHESDGPCLGLRCNTRVIENPLRLVPGSLIESGGDKFPYRGIGSSRLDYGDEIRYPSRLLPGGTNENRRRPFRANKDVGANEVIIIDEITVDEIMKAEKRMKV</sequence>
<keyword evidence="2" id="KW-1185">Reference proteome</keyword>
<dbReference type="Proteomes" id="UP000299102">
    <property type="component" value="Unassembled WGS sequence"/>
</dbReference>
<comment type="caution">
    <text evidence="1">The sequence shown here is derived from an EMBL/GenBank/DDBJ whole genome shotgun (WGS) entry which is preliminary data.</text>
</comment>
<accession>A0A4C1XAH9</accession>
<organism evidence="1 2">
    <name type="scientific">Eumeta variegata</name>
    <name type="common">Bagworm moth</name>
    <name type="synonym">Eumeta japonica</name>
    <dbReference type="NCBI Taxonomy" id="151549"/>
    <lineage>
        <taxon>Eukaryota</taxon>
        <taxon>Metazoa</taxon>
        <taxon>Ecdysozoa</taxon>
        <taxon>Arthropoda</taxon>
        <taxon>Hexapoda</taxon>
        <taxon>Insecta</taxon>
        <taxon>Pterygota</taxon>
        <taxon>Neoptera</taxon>
        <taxon>Endopterygota</taxon>
        <taxon>Lepidoptera</taxon>
        <taxon>Glossata</taxon>
        <taxon>Ditrysia</taxon>
        <taxon>Tineoidea</taxon>
        <taxon>Psychidae</taxon>
        <taxon>Oiketicinae</taxon>
        <taxon>Eumeta</taxon>
    </lineage>
</organism>
<dbReference type="AlphaFoldDB" id="A0A4C1XAH9"/>
<evidence type="ECO:0000313" key="1">
    <source>
        <dbReference type="EMBL" id="GBP59267.1"/>
    </source>
</evidence>